<dbReference type="GO" id="GO:0003964">
    <property type="term" value="F:RNA-directed DNA polymerase activity"/>
    <property type="evidence" value="ECO:0007669"/>
    <property type="project" value="UniProtKB-KW"/>
</dbReference>
<dbReference type="EMBL" id="AJWY01008043">
    <property type="protein sequence ID" value="EKC62304.1"/>
    <property type="molecule type" value="Genomic_DNA"/>
</dbReference>
<sequence>MADKSKAKVIKKLSDVWKDIKNPSKQSEIDRNISLYNAMVMGMQNYYCMATMVSADFAEIAFKVTGKSNGMNHNNRCYPIERQGEITSKFIQEKYGKSKQFRWIKGRMIIPVGYVAYEYPKYKRREVNKYVRKYSDIENCISYDVMKYMMENDTSLPYVGDGRQRSFEIYRTKRQMCGNAQ</sequence>
<accession>K1T3Y0</accession>
<dbReference type="AlphaFoldDB" id="K1T3Y0"/>
<proteinExistence type="predicted"/>
<name>K1T3Y0_9ZZZZ</name>
<evidence type="ECO:0000313" key="1">
    <source>
        <dbReference type="EMBL" id="EKC62304.1"/>
    </source>
</evidence>
<keyword evidence="1" id="KW-0808">Transferase</keyword>
<organism evidence="1">
    <name type="scientific">human gut metagenome</name>
    <dbReference type="NCBI Taxonomy" id="408170"/>
    <lineage>
        <taxon>unclassified sequences</taxon>
        <taxon>metagenomes</taxon>
        <taxon>organismal metagenomes</taxon>
    </lineage>
</organism>
<protein>
    <submittedName>
        <fullName evidence="1">Group II intron reverse transcriptase maturase</fullName>
    </submittedName>
</protein>
<keyword evidence="1" id="KW-0548">Nucleotidyltransferase</keyword>
<keyword evidence="1" id="KW-0695">RNA-directed DNA polymerase</keyword>
<comment type="caution">
    <text evidence="1">The sequence shown here is derived from an EMBL/GenBank/DDBJ whole genome shotgun (WGS) entry which is preliminary data.</text>
</comment>
<gene>
    <name evidence="1" type="ORF">LEA_11909</name>
</gene>
<feature type="non-terminal residue" evidence="1">
    <location>
        <position position="181"/>
    </location>
</feature>
<reference evidence="1" key="1">
    <citation type="journal article" date="2013" name="Environ. Microbiol.">
        <title>Microbiota from the distal guts of lean and obese adolescents exhibit partial functional redundancy besides clear differences in community structure.</title>
        <authorList>
            <person name="Ferrer M."/>
            <person name="Ruiz A."/>
            <person name="Lanza F."/>
            <person name="Haange S.B."/>
            <person name="Oberbach A."/>
            <person name="Till H."/>
            <person name="Bargiela R."/>
            <person name="Campoy C."/>
            <person name="Segura M.T."/>
            <person name="Richter M."/>
            <person name="von Bergen M."/>
            <person name="Seifert J."/>
            <person name="Suarez A."/>
        </authorList>
    </citation>
    <scope>NUCLEOTIDE SEQUENCE</scope>
</reference>